<keyword evidence="6 13" id="KW-0441">Lipid A biosynthesis</keyword>
<keyword evidence="15" id="KW-1185">Reference proteome</keyword>
<evidence type="ECO:0000256" key="3">
    <source>
        <dbReference type="ARBA" id="ARBA00012071"/>
    </source>
</evidence>
<comment type="catalytic activity">
    <reaction evidence="13">
        <text>a lipid A disaccharide + ATP = a lipid IVA + ADP + H(+)</text>
        <dbReference type="Rhea" id="RHEA:67840"/>
        <dbReference type="ChEBI" id="CHEBI:15378"/>
        <dbReference type="ChEBI" id="CHEBI:30616"/>
        <dbReference type="ChEBI" id="CHEBI:176343"/>
        <dbReference type="ChEBI" id="CHEBI:176425"/>
        <dbReference type="ChEBI" id="CHEBI:456216"/>
        <dbReference type="EC" id="2.7.1.130"/>
    </reaction>
</comment>
<evidence type="ECO:0000256" key="11">
    <source>
        <dbReference type="ARBA" id="ARBA00023098"/>
    </source>
</evidence>
<feature type="binding site" evidence="13">
    <location>
        <begin position="54"/>
        <end position="61"/>
    </location>
    <ligand>
        <name>ATP</name>
        <dbReference type="ChEBI" id="CHEBI:30616"/>
    </ligand>
</feature>
<dbReference type="PANTHER" id="PTHR42724:SF1">
    <property type="entry name" value="TETRAACYLDISACCHARIDE 4'-KINASE, MITOCHONDRIAL-RELATED"/>
    <property type="match status" value="1"/>
</dbReference>
<sequence>MRAPSFWWQAPEHAGLAARLLSPFAYLYAQGTARRLRQAGWKAPVPVLCCGNISVGGTGKTPLVLDLARRAIARGRRPAILSRGHGGRVAAGTRVDPTRHCAADVGDEPLLLVRIAPCYVGADRAVTARMAIRDGADCLLMDDGFQNPTLQQDMSLVVVDGQTGFGNGRVLPAGPLREPAMVGLARASALVVIGPDRLGIGASAPFALPCLAATLRETTDNVPRDMPVIAFAGIGRPAKFFDGLARCGIEPLRCLAFADHHVYTAAERGRLLALAAKWNASLVTTEKDAVRLPPPFRAQVHTVGLQLAWATPAMPEHILEQWLGRTENG</sequence>
<keyword evidence="10 13" id="KW-0067">ATP-binding</keyword>
<dbReference type="GO" id="GO:0009029">
    <property type="term" value="F:lipid-A 4'-kinase activity"/>
    <property type="evidence" value="ECO:0007669"/>
    <property type="project" value="UniProtKB-UniRule"/>
</dbReference>
<dbReference type="UniPathway" id="UPA00359">
    <property type="reaction ID" value="UER00482"/>
</dbReference>
<keyword evidence="8 13" id="KW-0547">Nucleotide-binding</keyword>
<accession>A0A371Z219</accession>
<dbReference type="HAMAP" id="MF_00409">
    <property type="entry name" value="LpxK"/>
    <property type="match status" value="1"/>
</dbReference>
<protein>
    <recommendedName>
        <fullName evidence="4 13">Tetraacyldisaccharide 4'-kinase</fullName>
        <ecNumber evidence="3 13">2.7.1.130</ecNumber>
    </recommendedName>
    <alternativeName>
        <fullName evidence="12 13">Lipid A 4'-kinase</fullName>
    </alternativeName>
</protein>
<keyword evidence="5 13" id="KW-0444">Lipid biosynthesis</keyword>
<evidence type="ECO:0000256" key="4">
    <source>
        <dbReference type="ARBA" id="ARBA00016436"/>
    </source>
</evidence>
<dbReference type="GO" id="GO:0009245">
    <property type="term" value="P:lipid A biosynthetic process"/>
    <property type="evidence" value="ECO:0007669"/>
    <property type="project" value="UniProtKB-UniRule"/>
</dbReference>
<evidence type="ECO:0000256" key="1">
    <source>
        <dbReference type="ARBA" id="ARBA00002274"/>
    </source>
</evidence>
<dbReference type="GO" id="GO:0009244">
    <property type="term" value="P:lipopolysaccharide core region biosynthetic process"/>
    <property type="evidence" value="ECO:0007669"/>
    <property type="project" value="TreeGrafter"/>
</dbReference>
<evidence type="ECO:0000313" key="15">
    <source>
        <dbReference type="Proteomes" id="UP000262371"/>
    </source>
</evidence>
<evidence type="ECO:0000256" key="7">
    <source>
        <dbReference type="ARBA" id="ARBA00022679"/>
    </source>
</evidence>
<dbReference type="AlphaFoldDB" id="A0A371Z219"/>
<evidence type="ECO:0000256" key="2">
    <source>
        <dbReference type="ARBA" id="ARBA00004870"/>
    </source>
</evidence>
<evidence type="ECO:0000256" key="12">
    <source>
        <dbReference type="ARBA" id="ARBA00029757"/>
    </source>
</evidence>
<name>A0A371Z219_9PROT</name>
<comment type="similarity">
    <text evidence="13">Belongs to the LpxK family.</text>
</comment>
<evidence type="ECO:0000313" key="14">
    <source>
        <dbReference type="EMBL" id="RFD20522.1"/>
    </source>
</evidence>
<dbReference type="SUPFAM" id="SSF52540">
    <property type="entry name" value="P-loop containing nucleoside triphosphate hydrolases"/>
    <property type="match status" value="1"/>
</dbReference>
<comment type="function">
    <text evidence="1 13">Transfers the gamma-phosphate of ATP to the 4'-position of a tetraacyldisaccharide 1-phosphate intermediate (termed DS-1-P) to form tetraacyldisaccharide 1,4'-bis-phosphate (lipid IVA).</text>
</comment>
<dbReference type="EMBL" id="QUWV01000041">
    <property type="protein sequence ID" value="RFD20522.1"/>
    <property type="molecule type" value="Genomic_DNA"/>
</dbReference>
<dbReference type="GO" id="GO:0005886">
    <property type="term" value="C:plasma membrane"/>
    <property type="evidence" value="ECO:0007669"/>
    <property type="project" value="TreeGrafter"/>
</dbReference>
<dbReference type="PANTHER" id="PTHR42724">
    <property type="entry name" value="TETRAACYLDISACCHARIDE 4'-KINASE"/>
    <property type="match status" value="1"/>
</dbReference>
<keyword evidence="7 13" id="KW-0808">Transferase</keyword>
<reference evidence="14 15" key="1">
    <citation type="submission" date="2018-08" db="EMBL/GenBank/DDBJ databases">
        <title>Komagataeibacter sp. AV 382.</title>
        <authorList>
            <person name="Skraban J."/>
            <person name="Trcek J."/>
        </authorList>
    </citation>
    <scope>NUCLEOTIDE SEQUENCE [LARGE SCALE GENOMIC DNA]</scope>
    <source>
        <strain evidence="14 15">AV 382</strain>
    </source>
</reference>
<dbReference type="OrthoDB" id="9766423at2"/>
<keyword evidence="11 13" id="KW-0443">Lipid metabolism</keyword>
<keyword evidence="9 13" id="KW-0418">Kinase</keyword>
<gene>
    <name evidence="13 14" type="primary">lpxK</name>
    <name evidence="14" type="ORF">DY926_05390</name>
</gene>
<dbReference type="Proteomes" id="UP000262371">
    <property type="component" value="Unassembled WGS sequence"/>
</dbReference>
<proteinExistence type="inferred from homology"/>
<dbReference type="GO" id="GO:0005524">
    <property type="term" value="F:ATP binding"/>
    <property type="evidence" value="ECO:0007669"/>
    <property type="project" value="UniProtKB-UniRule"/>
</dbReference>
<dbReference type="InterPro" id="IPR027417">
    <property type="entry name" value="P-loop_NTPase"/>
</dbReference>
<dbReference type="NCBIfam" id="TIGR00682">
    <property type="entry name" value="lpxK"/>
    <property type="match status" value="1"/>
</dbReference>
<dbReference type="Pfam" id="PF02606">
    <property type="entry name" value="LpxK"/>
    <property type="match status" value="1"/>
</dbReference>
<evidence type="ECO:0000256" key="6">
    <source>
        <dbReference type="ARBA" id="ARBA00022556"/>
    </source>
</evidence>
<evidence type="ECO:0000256" key="8">
    <source>
        <dbReference type="ARBA" id="ARBA00022741"/>
    </source>
</evidence>
<evidence type="ECO:0000256" key="13">
    <source>
        <dbReference type="HAMAP-Rule" id="MF_00409"/>
    </source>
</evidence>
<comment type="pathway">
    <text evidence="2 13">Glycolipid biosynthesis; lipid IV(A) biosynthesis; lipid IV(A) from (3R)-3-hydroxytetradecanoyl-[acyl-carrier-protein] and UDP-N-acetyl-alpha-D-glucosamine: step 6/6.</text>
</comment>
<dbReference type="RefSeq" id="WP_116702421.1">
    <property type="nucleotide sequence ID" value="NZ_QUWV01000041.1"/>
</dbReference>
<comment type="caution">
    <text evidence="14">The sequence shown here is derived from an EMBL/GenBank/DDBJ whole genome shotgun (WGS) entry which is preliminary data.</text>
</comment>
<organism evidence="14 15">
    <name type="scientific">Komagataeibacter melaceti</name>
    <dbReference type="NCBI Taxonomy" id="2766577"/>
    <lineage>
        <taxon>Bacteria</taxon>
        <taxon>Pseudomonadati</taxon>
        <taxon>Pseudomonadota</taxon>
        <taxon>Alphaproteobacteria</taxon>
        <taxon>Acetobacterales</taxon>
        <taxon>Acetobacteraceae</taxon>
        <taxon>Komagataeibacter</taxon>
    </lineage>
</organism>
<evidence type="ECO:0000256" key="9">
    <source>
        <dbReference type="ARBA" id="ARBA00022777"/>
    </source>
</evidence>
<dbReference type="InterPro" id="IPR003758">
    <property type="entry name" value="LpxK"/>
</dbReference>
<dbReference type="EC" id="2.7.1.130" evidence="3 13"/>
<evidence type="ECO:0000256" key="10">
    <source>
        <dbReference type="ARBA" id="ARBA00022840"/>
    </source>
</evidence>
<evidence type="ECO:0000256" key="5">
    <source>
        <dbReference type="ARBA" id="ARBA00022516"/>
    </source>
</evidence>